<reference evidence="3" key="1">
    <citation type="journal article" date="2019" name="Int. J. Syst. Evol. Microbiol.">
        <title>The Global Catalogue of Microorganisms (GCM) 10K type strain sequencing project: providing services to taxonomists for standard genome sequencing and annotation.</title>
        <authorList>
            <consortium name="The Broad Institute Genomics Platform"/>
            <consortium name="The Broad Institute Genome Sequencing Center for Infectious Disease"/>
            <person name="Wu L."/>
            <person name="Ma J."/>
        </authorList>
    </citation>
    <scope>NUCLEOTIDE SEQUENCE [LARGE SCALE GENOMIC DNA]</scope>
    <source>
        <strain evidence="3">CGMCC 1.15474</strain>
    </source>
</reference>
<dbReference type="EMBL" id="JBHUIK010000002">
    <property type="protein sequence ID" value="MFD2214642.1"/>
    <property type="molecule type" value="Genomic_DNA"/>
</dbReference>
<protein>
    <submittedName>
        <fullName evidence="2">YhgE/Pip domain-containing protein</fullName>
    </submittedName>
</protein>
<evidence type="ECO:0000313" key="2">
    <source>
        <dbReference type="EMBL" id="MFD2214642.1"/>
    </source>
</evidence>
<feature type="signal peptide" evidence="1">
    <location>
        <begin position="1"/>
        <end position="26"/>
    </location>
</feature>
<keyword evidence="3" id="KW-1185">Reference proteome</keyword>
<evidence type="ECO:0000256" key="1">
    <source>
        <dbReference type="SAM" id="SignalP"/>
    </source>
</evidence>
<feature type="chain" id="PRO_5046401204" evidence="1">
    <location>
        <begin position="27"/>
        <end position="596"/>
    </location>
</feature>
<name>A0ABW5BWV8_9BACI</name>
<dbReference type="InterPro" id="IPR023908">
    <property type="entry name" value="xxxLxxG_rpt"/>
</dbReference>
<evidence type="ECO:0000313" key="3">
    <source>
        <dbReference type="Proteomes" id="UP001597318"/>
    </source>
</evidence>
<dbReference type="NCBIfam" id="TIGR03057">
    <property type="entry name" value="xxxLxxG_by_4"/>
    <property type="match status" value="1"/>
</dbReference>
<dbReference type="RefSeq" id="WP_247343283.1">
    <property type="nucleotide sequence ID" value="NZ_CP095550.1"/>
</dbReference>
<proteinExistence type="predicted"/>
<gene>
    <name evidence="2" type="ORF">ACFSKK_13195</name>
</gene>
<comment type="caution">
    <text evidence="2">The sequence shown here is derived from an EMBL/GenBank/DDBJ whole genome shotgun (WGS) entry which is preliminary data.</text>
</comment>
<dbReference type="Proteomes" id="UP001597318">
    <property type="component" value="Unassembled WGS sequence"/>
</dbReference>
<accession>A0ABW5BWV8</accession>
<dbReference type="Gene3D" id="1.10.287.950">
    <property type="entry name" value="Methyl-accepting chemotaxis protein"/>
    <property type="match status" value="2"/>
</dbReference>
<sequence length="596" mass="65078">MMRGVKKFLVIFAAIGLVLPSLPAIAQESGEISSKDEVVYAKLSAIGEEQELYVVNILDVKKAGKIVDYGSYSSLKNLTNVDEMNQVDNAVELSASEGKFYYQGNMNEEPLPWNISISYLLDGKEISPEELAGKDGRVQVKIATSYNDQVDSVFFNNYLLQVSLALNTDLFSNIEAPDGMLANAGKNKQVTFTVMPEKEEELVVEADVVDFELEGINITGIPSSMPIDAPDIDDMTGDLSQLTKAINKINNGVGDLQNGLAQINDGAKKLGEGSLKYKEGMTSISSSSPEIVSASKSISQALQTLNASLANGSEDMNLDDFEQLNSGLSEIAKGLRDTSDGLNTLKENYSTAYSTLNKAMEAIPEYEITKEQTTQLYNSGGDQAVLNQLLETYSAARTAKGTYEAVKQAFDAVNGTLEEVSGSLTLMADNLDKMSGGLSTSLEDMDFAKSFAQLQEAISQLSTNYQPFHSGLVKYTGGVNELSHSYTQIHNGIVGVSQGTNEIENGLSRLHDGTNELYESTADLPEQMKQEVDQMIDDFDKSDFEAVSFVSPENKKINSVQFVLKTESIKKEEKEEVKTEKAEEEKGFWAKLMDLF</sequence>
<keyword evidence="1" id="KW-0732">Signal</keyword>
<organism evidence="2 3">
    <name type="scientific">Metabacillus endolithicus</name>
    <dbReference type="NCBI Taxonomy" id="1535204"/>
    <lineage>
        <taxon>Bacteria</taxon>
        <taxon>Bacillati</taxon>
        <taxon>Bacillota</taxon>
        <taxon>Bacilli</taxon>
        <taxon>Bacillales</taxon>
        <taxon>Bacillaceae</taxon>
        <taxon>Metabacillus</taxon>
    </lineage>
</organism>